<feature type="transmembrane region" description="Helical" evidence="7">
    <location>
        <begin position="50"/>
        <end position="68"/>
    </location>
</feature>
<sequence length="207" mass="24042">MMMYRMKPALIKPLVFIACLFPLVFGIWAGFTDQLGANPIEEITHRTGDWALRLLLITLAVTPLRRMLGWGWLLRVRRMLGLFAFFYACLHLLTYFVLDQFFDWDEILKDIIKRPYITIGFSAFVLLVPLAVTSTNAMMRRLGKHWGQLHQLVYVIAVFGILHYLWLVKADYLLPLIHAAILLALLLVRVWYQRQSLPARRAASQTP</sequence>
<evidence type="ECO:0000256" key="4">
    <source>
        <dbReference type="ARBA" id="ARBA00022989"/>
    </source>
</evidence>
<feature type="transmembrane region" description="Helical" evidence="7">
    <location>
        <begin position="172"/>
        <end position="192"/>
    </location>
</feature>
<dbReference type="PANTHER" id="PTHR36964:SF1">
    <property type="entry name" value="PROTEIN-METHIONINE-SULFOXIDE REDUCTASE HEME-BINDING SUBUNIT MSRQ"/>
    <property type="match status" value="1"/>
</dbReference>
<reference evidence="9" key="1">
    <citation type="submission" date="2018-06" db="EMBL/GenBank/DDBJ databases">
        <authorList>
            <person name="Zhirakovskaya E."/>
        </authorList>
    </citation>
    <scope>NUCLEOTIDE SEQUENCE</scope>
</reference>
<comment type="subcellular location">
    <subcellularLocation>
        <location evidence="1">Membrane</location>
        <topology evidence="1">Multi-pass membrane protein</topology>
    </subcellularLocation>
</comment>
<dbReference type="HAMAP" id="MF_01207">
    <property type="entry name" value="MsrQ"/>
    <property type="match status" value="1"/>
</dbReference>
<dbReference type="NCBIfam" id="NF003833">
    <property type="entry name" value="PRK05419.1-5"/>
    <property type="match status" value="1"/>
</dbReference>
<dbReference type="EMBL" id="UOFV01000056">
    <property type="protein sequence ID" value="VAW95411.1"/>
    <property type="molecule type" value="Genomic_DNA"/>
</dbReference>
<evidence type="ECO:0000313" key="9">
    <source>
        <dbReference type="EMBL" id="VAW95411.1"/>
    </source>
</evidence>
<protein>
    <submittedName>
        <fullName evidence="9">Protein-methionine-sulfoxide reductase heme-binding subunit MsrQ</fullName>
    </submittedName>
</protein>
<organism evidence="9">
    <name type="scientific">hydrothermal vent metagenome</name>
    <dbReference type="NCBI Taxonomy" id="652676"/>
    <lineage>
        <taxon>unclassified sequences</taxon>
        <taxon>metagenomes</taxon>
        <taxon>ecological metagenomes</taxon>
    </lineage>
</organism>
<proteinExistence type="inferred from homology"/>
<evidence type="ECO:0000259" key="8">
    <source>
        <dbReference type="Pfam" id="PF01794"/>
    </source>
</evidence>
<gene>
    <name evidence="9" type="ORF">MNBD_GAMMA19-1802</name>
</gene>
<feature type="transmembrane region" description="Helical" evidence="7">
    <location>
        <begin position="80"/>
        <end position="98"/>
    </location>
</feature>
<accession>A0A3B0ZUK3</accession>
<evidence type="ECO:0000256" key="2">
    <source>
        <dbReference type="ARBA" id="ARBA00022448"/>
    </source>
</evidence>
<dbReference type="GO" id="GO:0005886">
    <property type="term" value="C:plasma membrane"/>
    <property type="evidence" value="ECO:0007669"/>
    <property type="project" value="TreeGrafter"/>
</dbReference>
<evidence type="ECO:0000256" key="6">
    <source>
        <dbReference type="ARBA" id="ARBA00023136"/>
    </source>
</evidence>
<keyword evidence="6 7" id="KW-0472">Membrane</keyword>
<keyword evidence="3 7" id="KW-0812">Transmembrane</keyword>
<dbReference type="GO" id="GO:0016679">
    <property type="term" value="F:oxidoreductase activity, acting on diphenols and related substances as donors"/>
    <property type="evidence" value="ECO:0007669"/>
    <property type="project" value="TreeGrafter"/>
</dbReference>
<feature type="transmembrane region" description="Helical" evidence="7">
    <location>
        <begin position="118"/>
        <end position="137"/>
    </location>
</feature>
<evidence type="ECO:0000256" key="5">
    <source>
        <dbReference type="ARBA" id="ARBA00023004"/>
    </source>
</evidence>
<dbReference type="GO" id="GO:0010181">
    <property type="term" value="F:FMN binding"/>
    <property type="evidence" value="ECO:0007669"/>
    <property type="project" value="TreeGrafter"/>
</dbReference>
<keyword evidence="4 7" id="KW-1133">Transmembrane helix</keyword>
<evidence type="ECO:0000256" key="1">
    <source>
        <dbReference type="ARBA" id="ARBA00004141"/>
    </source>
</evidence>
<name>A0A3B0ZUK3_9ZZZZ</name>
<feature type="transmembrane region" description="Helical" evidence="7">
    <location>
        <begin position="149"/>
        <end position="166"/>
    </location>
</feature>
<keyword evidence="5" id="KW-0408">Iron</keyword>
<dbReference type="AlphaFoldDB" id="A0A3B0ZUK3"/>
<dbReference type="GO" id="GO:0020037">
    <property type="term" value="F:heme binding"/>
    <property type="evidence" value="ECO:0007669"/>
    <property type="project" value="TreeGrafter"/>
</dbReference>
<evidence type="ECO:0000256" key="7">
    <source>
        <dbReference type="SAM" id="Phobius"/>
    </source>
</evidence>
<keyword evidence="2" id="KW-0813">Transport</keyword>
<dbReference type="InterPro" id="IPR022837">
    <property type="entry name" value="MsrQ-like"/>
</dbReference>
<feature type="domain" description="Ferric oxidoreductase" evidence="8">
    <location>
        <begin position="47"/>
        <end position="160"/>
    </location>
</feature>
<dbReference type="Pfam" id="PF01794">
    <property type="entry name" value="Ferric_reduct"/>
    <property type="match status" value="1"/>
</dbReference>
<dbReference type="InterPro" id="IPR013130">
    <property type="entry name" value="Fe3_Rdtase_TM_dom"/>
</dbReference>
<evidence type="ECO:0000256" key="3">
    <source>
        <dbReference type="ARBA" id="ARBA00022692"/>
    </source>
</evidence>
<dbReference type="PANTHER" id="PTHR36964">
    <property type="entry name" value="PROTEIN-METHIONINE-SULFOXIDE REDUCTASE HEME-BINDING SUBUNIT MSRQ"/>
    <property type="match status" value="1"/>
</dbReference>